<dbReference type="Gene3D" id="1.10.1510.10">
    <property type="entry name" value="Uncharacterised protein YqeY/AIM41 PF09424, N-terminal domain"/>
    <property type="match status" value="1"/>
</dbReference>
<sequence>MTLKDQLTDDMKTAMKQKDKIRLATIRLVRSAIKNREIETGQELNDAEVIQVISTLVKQHHDSIEQFQQGGREELVAKEQAELAILETYLPEQLSTEELQALVQEAIAAVDATSMKEMGRVMKYIMPKVQGKADGKVVNQLVKEQLSS</sequence>
<dbReference type="Proteomes" id="UP000649604">
    <property type="component" value="Unassembled WGS sequence"/>
</dbReference>
<comment type="caution">
    <text evidence="1">The sequence shown here is derived from an EMBL/GenBank/DDBJ whole genome shotgun (WGS) entry which is preliminary data.</text>
</comment>
<dbReference type="PANTHER" id="PTHR28055:SF1">
    <property type="entry name" value="ALTERED INHERITANCE OF MITOCHONDRIA PROTEIN 41, MITOCHONDRIAL"/>
    <property type="match status" value="1"/>
</dbReference>
<dbReference type="InterPro" id="IPR003789">
    <property type="entry name" value="Asn/Gln_tRNA_amidoTrase-B-like"/>
</dbReference>
<dbReference type="SUPFAM" id="SSF89095">
    <property type="entry name" value="GatB/YqeY motif"/>
    <property type="match status" value="1"/>
</dbReference>
<dbReference type="AlphaFoldDB" id="A0A9D5Q5B7"/>
<name>A0A9D5Q5B7_9BACT</name>
<dbReference type="InterPro" id="IPR023168">
    <property type="entry name" value="GatB_Yqey_C_2"/>
</dbReference>
<dbReference type="PANTHER" id="PTHR28055">
    <property type="entry name" value="ALTERED INHERITANCE OF MITOCHONDRIA PROTEIN 41, MITOCHONDRIAL"/>
    <property type="match status" value="1"/>
</dbReference>
<evidence type="ECO:0000313" key="1">
    <source>
        <dbReference type="EMBL" id="MBD3324659.1"/>
    </source>
</evidence>
<dbReference type="GO" id="GO:0016884">
    <property type="term" value="F:carbon-nitrogen ligase activity, with glutamine as amido-N-donor"/>
    <property type="evidence" value="ECO:0007669"/>
    <property type="project" value="InterPro"/>
</dbReference>
<dbReference type="Pfam" id="PF09424">
    <property type="entry name" value="YqeY"/>
    <property type="match status" value="1"/>
</dbReference>
<protein>
    <submittedName>
        <fullName evidence="1">GatB/YqeY domain-containing protein</fullName>
    </submittedName>
</protein>
<dbReference type="EMBL" id="WJJP01000273">
    <property type="protein sequence ID" value="MBD3324659.1"/>
    <property type="molecule type" value="Genomic_DNA"/>
</dbReference>
<evidence type="ECO:0000313" key="2">
    <source>
        <dbReference type="Proteomes" id="UP000649604"/>
    </source>
</evidence>
<gene>
    <name evidence="1" type="ORF">GF339_08750</name>
</gene>
<dbReference type="InterPro" id="IPR042184">
    <property type="entry name" value="YqeY/Aim41_N"/>
</dbReference>
<dbReference type="Gene3D" id="1.10.10.410">
    <property type="match status" value="1"/>
</dbReference>
<proteinExistence type="predicted"/>
<dbReference type="InterPro" id="IPR019004">
    <property type="entry name" value="YqeY/Aim41"/>
</dbReference>
<organism evidence="1 2">
    <name type="scientific">candidate division KSB3 bacterium</name>
    <dbReference type="NCBI Taxonomy" id="2044937"/>
    <lineage>
        <taxon>Bacteria</taxon>
        <taxon>candidate division KSB3</taxon>
    </lineage>
</organism>
<accession>A0A9D5Q5B7</accession>
<reference evidence="1" key="1">
    <citation type="submission" date="2019-11" db="EMBL/GenBank/DDBJ databases">
        <title>Microbial mats filling the niche in hypersaline microbial mats.</title>
        <authorList>
            <person name="Wong H.L."/>
            <person name="Macleod F.I."/>
            <person name="White R.A. III"/>
            <person name="Burns B.P."/>
        </authorList>
    </citation>
    <scope>NUCLEOTIDE SEQUENCE</scope>
    <source>
        <strain evidence="1">Rbin_158</strain>
    </source>
</reference>